<evidence type="ECO:0000256" key="2">
    <source>
        <dbReference type="ARBA" id="ARBA00007935"/>
    </source>
</evidence>
<gene>
    <name evidence="9" type="ORF">WJX64_07910</name>
</gene>
<comment type="similarity">
    <text evidence="2">Belongs to the binding-protein-dependent transport system permease family. FecCD subfamily.</text>
</comment>
<proteinExistence type="inferred from homology"/>
<feature type="transmembrane region" description="Helical" evidence="8">
    <location>
        <begin position="167"/>
        <end position="188"/>
    </location>
</feature>
<dbReference type="CDD" id="cd06550">
    <property type="entry name" value="TM_ABC_iron-siderophores_like"/>
    <property type="match status" value="1"/>
</dbReference>
<sequence>MSAVTGVGAGVIERGIAQVVGGRMRRRRRTVVVGVALAAVVLLGVITALSLGASGLSPADIIATVFGQGTRVQELIVFRLRLPRVTTALVAGVAFGLAGALFQTTLRNTLASPDILGVTGGASLAAVFTLLVLGQSGAALGIAAFIGALGIAAIMWALAWRGGLVGYRFVLIGVGLAALVQAALGYLLTRADVRGASEALVWMIGGIGDTSWPEVGAAAASLVVLLALVVALSRRMPVLQLDDDTARALGVDSTRSRAVMIVLGVALVAVGTAIAGPVAFVALVSSPIARSLVRNGGAALVSSALVGAAVVVFADIIGQHLLPGGLRVPVGIITGLIGAPYLLWLIAAGNRKGTDG</sequence>
<keyword evidence="3" id="KW-0813">Transport</keyword>
<feature type="transmembrane region" description="Helical" evidence="8">
    <location>
        <begin position="296"/>
        <end position="316"/>
    </location>
</feature>
<evidence type="ECO:0000256" key="4">
    <source>
        <dbReference type="ARBA" id="ARBA00022475"/>
    </source>
</evidence>
<dbReference type="EMBL" id="JBCLVG010000001">
    <property type="protein sequence ID" value="MEN1946465.1"/>
    <property type="molecule type" value="Genomic_DNA"/>
</dbReference>
<dbReference type="Proteomes" id="UP001425155">
    <property type="component" value="Unassembled WGS sequence"/>
</dbReference>
<evidence type="ECO:0000256" key="1">
    <source>
        <dbReference type="ARBA" id="ARBA00004651"/>
    </source>
</evidence>
<dbReference type="InterPro" id="IPR000522">
    <property type="entry name" value="ABC_transptr_permease_BtuC"/>
</dbReference>
<dbReference type="Gene3D" id="1.10.3470.10">
    <property type="entry name" value="ABC transporter involved in vitamin B12 uptake, BtuC"/>
    <property type="match status" value="1"/>
</dbReference>
<feature type="transmembrane region" description="Helical" evidence="8">
    <location>
        <begin position="258"/>
        <end position="284"/>
    </location>
</feature>
<feature type="transmembrane region" description="Helical" evidence="8">
    <location>
        <begin position="31"/>
        <end position="51"/>
    </location>
</feature>
<evidence type="ECO:0000313" key="9">
    <source>
        <dbReference type="EMBL" id="MEN1946465.1"/>
    </source>
</evidence>
<keyword evidence="7 8" id="KW-0472">Membrane</keyword>
<dbReference type="InterPro" id="IPR037294">
    <property type="entry name" value="ABC_BtuC-like"/>
</dbReference>
<accession>A0ABU9W473</accession>
<feature type="transmembrane region" description="Helical" evidence="8">
    <location>
        <begin position="115"/>
        <end position="133"/>
    </location>
</feature>
<dbReference type="Pfam" id="PF01032">
    <property type="entry name" value="FecCD"/>
    <property type="match status" value="1"/>
</dbReference>
<evidence type="ECO:0000256" key="5">
    <source>
        <dbReference type="ARBA" id="ARBA00022692"/>
    </source>
</evidence>
<evidence type="ECO:0000313" key="10">
    <source>
        <dbReference type="Proteomes" id="UP001425155"/>
    </source>
</evidence>
<evidence type="ECO:0000256" key="7">
    <source>
        <dbReference type="ARBA" id="ARBA00023136"/>
    </source>
</evidence>
<comment type="caution">
    <text evidence="9">The sequence shown here is derived from an EMBL/GenBank/DDBJ whole genome shotgun (WGS) entry which is preliminary data.</text>
</comment>
<name>A0ABU9W473_9MICO</name>
<comment type="subcellular location">
    <subcellularLocation>
        <location evidence="1">Cell membrane</location>
        <topology evidence="1">Multi-pass membrane protein</topology>
    </subcellularLocation>
</comment>
<feature type="transmembrane region" description="Helical" evidence="8">
    <location>
        <begin position="85"/>
        <end position="103"/>
    </location>
</feature>
<feature type="transmembrane region" description="Helical" evidence="8">
    <location>
        <begin position="139"/>
        <end position="160"/>
    </location>
</feature>
<reference evidence="9 10" key="1">
    <citation type="submission" date="2024-03" db="EMBL/GenBank/DDBJ databases">
        <title>YIM 134122 draft genome.</title>
        <authorList>
            <person name="Zuo S."/>
            <person name="Xiong L."/>
        </authorList>
    </citation>
    <scope>NUCLEOTIDE SEQUENCE [LARGE SCALE GENOMIC DNA]</scope>
    <source>
        <strain evidence="9 10">YIM 134122</strain>
    </source>
</reference>
<keyword evidence="4" id="KW-1003">Cell membrane</keyword>
<dbReference type="SUPFAM" id="SSF81345">
    <property type="entry name" value="ABC transporter involved in vitamin B12 uptake, BtuC"/>
    <property type="match status" value="1"/>
</dbReference>
<feature type="transmembrane region" description="Helical" evidence="8">
    <location>
        <begin position="215"/>
        <end position="232"/>
    </location>
</feature>
<keyword evidence="6 8" id="KW-1133">Transmembrane helix</keyword>
<feature type="transmembrane region" description="Helical" evidence="8">
    <location>
        <begin position="328"/>
        <end position="347"/>
    </location>
</feature>
<dbReference type="PANTHER" id="PTHR30472">
    <property type="entry name" value="FERRIC ENTEROBACTIN TRANSPORT SYSTEM PERMEASE PROTEIN"/>
    <property type="match status" value="1"/>
</dbReference>
<dbReference type="PANTHER" id="PTHR30472:SF24">
    <property type="entry name" value="FERRIC ENTEROBACTIN TRANSPORT SYSTEM PERMEASE PROTEIN FEPG"/>
    <property type="match status" value="1"/>
</dbReference>
<evidence type="ECO:0000256" key="8">
    <source>
        <dbReference type="SAM" id="Phobius"/>
    </source>
</evidence>
<protein>
    <submittedName>
        <fullName evidence="9">Iron chelate uptake ABC transporter family permease subunit</fullName>
    </submittedName>
</protein>
<keyword evidence="10" id="KW-1185">Reference proteome</keyword>
<organism evidence="9 10">
    <name type="scientific">Leifsonia stereocauli</name>
    <dbReference type="NCBI Taxonomy" id="3134136"/>
    <lineage>
        <taxon>Bacteria</taxon>
        <taxon>Bacillati</taxon>
        <taxon>Actinomycetota</taxon>
        <taxon>Actinomycetes</taxon>
        <taxon>Micrococcales</taxon>
        <taxon>Microbacteriaceae</taxon>
        <taxon>Leifsonia</taxon>
    </lineage>
</organism>
<keyword evidence="5 8" id="KW-0812">Transmembrane</keyword>
<evidence type="ECO:0000256" key="3">
    <source>
        <dbReference type="ARBA" id="ARBA00022448"/>
    </source>
</evidence>
<dbReference type="RefSeq" id="WP_342112905.1">
    <property type="nucleotide sequence ID" value="NZ_JBCAUN010000001.1"/>
</dbReference>
<evidence type="ECO:0000256" key="6">
    <source>
        <dbReference type="ARBA" id="ARBA00022989"/>
    </source>
</evidence>